<protein>
    <submittedName>
        <fullName evidence="1">Uncharacterized protein</fullName>
    </submittedName>
</protein>
<sequence length="71" mass="8266">MERLSSRIRKFIGVKDVIGSFRPAFLTGQANRISEVKTGSEPPTYDLPQSSEFYQEDYLEEKEDRDTFLMD</sequence>
<proteinExistence type="predicted"/>
<dbReference type="Proteomes" id="UP000034366">
    <property type="component" value="Unassembled WGS sequence"/>
</dbReference>
<dbReference type="AlphaFoldDB" id="A0A0G0I0Z5"/>
<evidence type="ECO:0000313" key="1">
    <source>
        <dbReference type="EMBL" id="KKQ48237.1"/>
    </source>
</evidence>
<dbReference type="EMBL" id="LBTW01000040">
    <property type="protein sequence ID" value="KKQ48237.1"/>
    <property type="molecule type" value="Genomic_DNA"/>
</dbReference>
<comment type="caution">
    <text evidence="1">The sequence shown here is derived from an EMBL/GenBank/DDBJ whole genome shotgun (WGS) entry which is preliminary data.</text>
</comment>
<organism evidence="1 2">
    <name type="scientific">Candidatus Woesebacteria bacterium GW2011_GWD1_38_10</name>
    <dbReference type="NCBI Taxonomy" id="1618592"/>
    <lineage>
        <taxon>Bacteria</taxon>
        <taxon>Candidatus Woeseibacteriota</taxon>
    </lineage>
</organism>
<evidence type="ECO:0000313" key="2">
    <source>
        <dbReference type="Proteomes" id="UP000034366"/>
    </source>
</evidence>
<name>A0A0G0I0Z5_9BACT</name>
<reference evidence="1 2" key="1">
    <citation type="journal article" date="2015" name="Nature">
        <title>rRNA introns, odd ribosomes, and small enigmatic genomes across a large radiation of phyla.</title>
        <authorList>
            <person name="Brown C.T."/>
            <person name="Hug L.A."/>
            <person name="Thomas B.C."/>
            <person name="Sharon I."/>
            <person name="Castelle C.J."/>
            <person name="Singh A."/>
            <person name="Wilkins M.J."/>
            <person name="Williams K.H."/>
            <person name="Banfield J.F."/>
        </authorList>
    </citation>
    <scope>NUCLEOTIDE SEQUENCE [LARGE SCALE GENOMIC DNA]</scope>
</reference>
<gene>
    <name evidence="1" type="ORF">US67_C0040G0008</name>
</gene>
<accession>A0A0G0I0Z5</accession>